<dbReference type="InterPro" id="IPR038592">
    <property type="entry name" value="CheD-like_sf"/>
</dbReference>
<evidence type="ECO:0000256" key="1">
    <source>
        <dbReference type="ARBA" id="ARBA00022500"/>
    </source>
</evidence>
<organism evidence="3 4">
    <name type="scientific">Paenibacillus wynnii</name>
    <dbReference type="NCBI Taxonomy" id="268407"/>
    <lineage>
        <taxon>Bacteria</taxon>
        <taxon>Bacillati</taxon>
        <taxon>Bacillota</taxon>
        <taxon>Bacilli</taxon>
        <taxon>Bacillales</taxon>
        <taxon>Paenibacillaceae</taxon>
        <taxon>Paenibacillus</taxon>
    </lineage>
</organism>
<dbReference type="CDD" id="cd16352">
    <property type="entry name" value="CheD"/>
    <property type="match status" value="1"/>
</dbReference>
<reference evidence="3 4" key="2">
    <citation type="submission" date="2014-10" db="EMBL/GenBank/DDBJ databases">
        <title>Comparative genomics of the Paenibacillus odorifer group.</title>
        <authorList>
            <person name="Tsai Y.-C."/>
            <person name="Martin N."/>
            <person name="Korlach J."/>
            <person name="Wiedmann M."/>
        </authorList>
    </citation>
    <scope>NUCLEOTIDE SEQUENCE [LARGE SCALE GENOMIC DNA]</scope>
    <source>
        <strain evidence="3 4">DSM 18334</strain>
    </source>
</reference>
<proteinExistence type="predicted"/>
<dbReference type="STRING" id="268407.PWYN_13205"/>
<evidence type="ECO:0000313" key="3">
    <source>
        <dbReference type="EMBL" id="KGE20182.1"/>
    </source>
</evidence>
<gene>
    <name evidence="3" type="ORF">PWYN_13205</name>
</gene>
<comment type="caution">
    <text evidence="3">The sequence shown here is derived from an EMBL/GenBank/DDBJ whole genome shotgun (WGS) entry which is preliminary data.</text>
</comment>
<keyword evidence="4" id="KW-1185">Reference proteome</keyword>
<dbReference type="Proteomes" id="UP000029734">
    <property type="component" value="Unassembled WGS sequence"/>
</dbReference>
<keyword evidence="1" id="KW-0145">Chemotaxis</keyword>
<protein>
    <recommendedName>
        <fullName evidence="5">Chemoreceptor glutamine deamidase CheD</fullName>
    </recommendedName>
</protein>
<dbReference type="AlphaFoldDB" id="A0A098MF61"/>
<dbReference type="SUPFAM" id="SSF64438">
    <property type="entry name" value="CNF1/YfiH-like putative cysteine hydrolases"/>
    <property type="match status" value="1"/>
</dbReference>
<keyword evidence="2" id="KW-0378">Hydrolase</keyword>
<sequence>MKVVGIGDAAISIDPMDILKTYALSTCVAVTAYCPIHRVAGMVHIALPAPLYGNVGTSSIFRYASTGIPQVFDRIRMQCGCRARDLIIHIYGGAVASISTDHFMIGPRNVEAARQVLDSLNAKCRYEDTGRNISRTLEMNVADGCINVTALPLAF</sequence>
<dbReference type="PANTHER" id="PTHR35147">
    <property type="entry name" value="CHEMORECEPTOR GLUTAMINE DEAMIDASE CHED-RELATED"/>
    <property type="match status" value="1"/>
</dbReference>
<dbReference type="eggNOG" id="COG1871">
    <property type="taxonomic scope" value="Bacteria"/>
</dbReference>
<evidence type="ECO:0008006" key="5">
    <source>
        <dbReference type="Google" id="ProtNLM"/>
    </source>
</evidence>
<name>A0A098MF61_9BACL</name>
<dbReference type="EMBL" id="JQCR01000002">
    <property type="protein sequence ID" value="KGE20182.1"/>
    <property type="molecule type" value="Genomic_DNA"/>
</dbReference>
<dbReference type="InterPro" id="IPR005659">
    <property type="entry name" value="Chemorcpt_Glu_NH3ase_CheD"/>
</dbReference>
<dbReference type="InterPro" id="IPR011324">
    <property type="entry name" value="Cytotoxic_necrot_fac-like_cat"/>
</dbReference>
<dbReference type="GO" id="GO:0050568">
    <property type="term" value="F:protein-glutamine glutaminase activity"/>
    <property type="evidence" value="ECO:0007669"/>
    <property type="project" value="InterPro"/>
</dbReference>
<dbReference type="PANTHER" id="PTHR35147:SF1">
    <property type="entry name" value="CHEMORECEPTOR GLUTAMINE DEAMIDASE CHED-RELATED"/>
    <property type="match status" value="1"/>
</dbReference>
<reference evidence="3 4" key="1">
    <citation type="submission" date="2014-08" db="EMBL/GenBank/DDBJ databases">
        <authorList>
            <person name="den Bakker H.C."/>
        </authorList>
    </citation>
    <scope>NUCLEOTIDE SEQUENCE [LARGE SCALE GENOMIC DNA]</scope>
    <source>
        <strain evidence="3 4">DSM 18334</strain>
    </source>
</reference>
<evidence type="ECO:0000256" key="2">
    <source>
        <dbReference type="ARBA" id="ARBA00022801"/>
    </source>
</evidence>
<evidence type="ECO:0000313" key="4">
    <source>
        <dbReference type="Proteomes" id="UP000029734"/>
    </source>
</evidence>
<dbReference type="Gene3D" id="3.30.1330.200">
    <property type="match status" value="1"/>
</dbReference>
<accession>A0A098MF61</accession>
<dbReference type="Pfam" id="PF03975">
    <property type="entry name" value="CheD"/>
    <property type="match status" value="1"/>
</dbReference>
<dbReference type="GO" id="GO:0006935">
    <property type="term" value="P:chemotaxis"/>
    <property type="evidence" value="ECO:0007669"/>
    <property type="project" value="UniProtKB-KW"/>
</dbReference>